<evidence type="ECO:0000313" key="3">
    <source>
        <dbReference type="Proteomes" id="UP000265427"/>
    </source>
</evidence>
<accession>A0A397BGY2</accession>
<feature type="transmembrane region" description="Helical" evidence="1">
    <location>
        <begin position="280"/>
        <end position="300"/>
    </location>
</feature>
<feature type="transmembrane region" description="Helical" evidence="1">
    <location>
        <begin position="401"/>
        <end position="420"/>
    </location>
</feature>
<sequence>MMADDHSKPVYWDHFAAAEPEEEEWSVETRMLQRRTCPLDDEQFDTFEVKPRSNLERLQFWRHWTDDDEDHELVFKQVPYQYTELFESVSTAKPPQSHLGSLQYWDDHNVGGDDNDIEAISSNNFERQALVDQPPTPPHASIVGGGLYNSFEARQKSHLARLRQWRSSTDANEDDRLERRTLLPTNNSYLPSPMKPVGECSSWEQPRAEWNWTGLALLVTSVSAVSSVDVAFQIGSSAEVAPMLRLFWRVSGSCVLTFVFTVVSVARYGWPRVQDPLDTAIRVVLCALGFTLWHSCSYVATTLSSFSHANVLHNAHGLMLVAGKILTEQQVGRWEGVGAIVGFSGTVIAAAADSTPITWASLWSAAHGTTWHGGMVGLMGAAGAMLYLVQAKRIQSRLNFMVFMWCHSVAVCLILLPTMIAKGETFEFSAHPTVGLLGWATSTRWLLELFLVGVCDFVGAMGYLRVLQYFEPIVVSTTMLLEPTLASLLEATVSGPLPSAHAMMGSLVVAAGVVLVYITNTNQPLSQPRRHSPQITRSNEFMPRKPLNYGTIVV</sequence>
<dbReference type="InterPro" id="IPR037185">
    <property type="entry name" value="EmrE-like"/>
</dbReference>
<dbReference type="SUPFAM" id="SSF103481">
    <property type="entry name" value="Multidrug resistance efflux transporter EmrE"/>
    <property type="match status" value="1"/>
</dbReference>
<organism evidence="2 3">
    <name type="scientific">Aphanomyces astaci</name>
    <name type="common">Crayfish plague agent</name>
    <dbReference type="NCBI Taxonomy" id="112090"/>
    <lineage>
        <taxon>Eukaryota</taxon>
        <taxon>Sar</taxon>
        <taxon>Stramenopiles</taxon>
        <taxon>Oomycota</taxon>
        <taxon>Saprolegniomycetes</taxon>
        <taxon>Saprolegniales</taxon>
        <taxon>Verrucalvaceae</taxon>
        <taxon>Aphanomyces</taxon>
    </lineage>
</organism>
<name>A0A397BGY2_APHAT</name>
<dbReference type="VEuPathDB" id="FungiDB:H257_01101"/>
<dbReference type="Proteomes" id="UP000265427">
    <property type="component" value="Unassembled WGS sequence"/>
</dbReference>
<proteinExistence type="predicted"/>
<feature type="transmembrane region" description="Helical" evidence="1">
    <location>
        <begin position="445"/>
        <end position="466"/>
    </location>
</feature>
<dbReference type="AlphaFoldDB" id="A0A397BGY2"/>
<evidence type="ECO:0000256" key="1">
    <source>
        <dbReference type="SAM" id="Phobius"/>
    </source>
</evidence>
<feature type="transmembrane region" description="Helical" evidence="1">
    <location>
        <begin position="371"/>
        <end position="389"/>
    </location>
</feature>
<protein>
    <recommendedName>
        <fullName evidence="4">EamA domain-containing protein</fullName>
    </recommendedName>
</protein>
<evidence type="ECO:0000313" key="2">
    <source>
        <dbReference type="EMBL" id="RHY18166.1"/>
    </source>
</evidence>
<keyword evidence="1" id="KW-0472">Membrane</keyword>
<keyword evidence="1" id="KW-0812">Transmembrane</keyword>
<evidence type="ECO:0008006" key="4">
    <source>
        <dbReference type="Google" id="ProtNLM"/>
    </source>
</evidence>
<keyword evidence="1" id="KW-1133">Transmembrane helix</keyword>
<feature type="transmembrane region" description="Helical" evidence="1">
    <location>
        <begin position="246"/>
        <end position="268"/>
    </location>
</feature>
<dbReference type="PANTHER" id="PTHR22911">
    <property type="entry name" value="ACYL-MALONYL CONDENSING ENZYME-RELATED"/>
    <property type="match status" value="1"/>
</dbReference>
<feature type="transmembrane region" description="Helical" evidence="1">
    <location>
        <begin position="499"/>
        <end position="520"/>
    </location>
</feature>
<dbReference type="GO" id="GO:0016020">
    <property type="term" value="C:membrane"/>
    <property type="evidence" value="ECO:0007669"/>
    <property type="project" value="TreeGrafter"/>
</dbReference>
<gene>
    <name evidence="2" type="ORF">DYB36_005816</name>
</gene>
<reference evidence="2 3" key="1">
    <citation type="submission" date="2018-08" db="EMBL/GenBank/DDBJ databases">
        <title>Aphanomyces genome sequencing and annotation.</title>
        <authorList>
            <person name="Minardi D."/>
            <person name="Oidtmann B."/>
            <person name="Van Der Giezen M."/>
            <person name="Studholme D.J."/>
        </authorList>
    </citation>
    <scope>NUCLEOTIDE SEQUENCE [LARGE SCALE GENOMIC DNA]</scope>
    <source>
        <strain evidence="2 3">Kv</strain>
    </source>
</reference>
<dbReference type="EMBL" id="QUSZ01003520">
    <property type="protein sequence ID" value="RHY18166.1"/>
    <property type="molecule type" value="Genomic_DNA"/>
</dbReference>
<comment type="caution">
    <text evidence="2">The sequence shown here is derived from an EMBL/GenBank/DDBJ whole genome shotgun (WGS) entry which is preliminary data.</text>
</comment>
<feature type="transmembrane region" description="Helical" evidence="1">
    <location>
        <begin position="473"/>
        <end position="493"/>
    </location>
</feature>